<gene>
    <name evidence="2" type="ORF">llap_7137</name>
</gene>
<evidence type="ECO:0008006" key="4">
    <source>
        <dbReference type="Google" id="ProtNLM"/>
    </source>
</evidence>
<proteinExistence type="predicted"/>
<evidence type="ECO:0000256" key="1">
    <source>
        <dbReference type="SAM" id="MobiDB-lite"/>
    </source>
</evidence>
<dbReference type="EMBL" id="KZ505982">
    <property type="protein sequence ID" value="PKU42559.1"/>
    <property type="molecule type" value="Genomic_DNA"/>
</dbReference>
<dbReference type="OrthoDB" id="6152807at2759"/>
<organism evidence="2 3">
    <name type="scientific">Limosa lapponica baueri</name>
    <dbReference type="NCBI Taxonomy" id="1758121"/>
    <lineage>
        <taxon>Eukaryota</taxon>
        <taxon>Metazoa</taxon>
        <taxon>Chordata</taxon>
        <taxon>Craniata</taxon>
        <taxon>Vertebrata</taxon>
        <taxon>Euteleostomi</taxon>
        <taxon>Archelosauria</taxon>
        <taxon>Archosauria</taxon>
        <taxon>Dinosauria</taxon>
        <taxon>Saurischia</taxon>
        <taxon>Theropoda</taxon>
        <taxon>Coelurosauria</taxon>
        <taxon>Aves</taxon>
        <taxon>Neognathae</taxon>
        <taxon>Neoaves</taxon>
        <taxon>Charadriiformes</taxon>
        <taxon>Scolopacidae</taxon>
        <taxon>Limosa</taxon>
    </lineage>
</organism>
<protein>
    <recommendedName>
        <fullName evidence="4">Rna-directed dna polymerase from mobile element jockey-like</fullName>
    </recommendedName>
</protein>
<dbReference type="AlphaFoldDB" id="A0A2I0U940"/>
<sequence length="98" mass="11036">MPAGFKMDPPLAKAEPISKGSSVSGITRLRLPNQGEEADKIFYKQLKEVSQSPSLALMGNFNLADVYWKYNTVERKQSRRLLECVEDNFLTQLVSEAN</sequence>
<reference evidence="3" key="2">
    <citation type="submission" date="2017-12" db="EMBL/GenBank/DDBJ databases">
        <title>Genome sequence of the Bar-tailed Godwit (Limosa lapponica baueri).</title>
        <authorList>
            <person name="Lima N.C.B."/>
            <person name="Parody-Merino A.M."/>
            <person name="Battley P.F."/>
            <person name="Fidler A.E."/>
            <person name="Prosdocimi F."/>
        </authorList>
    </citation>
    <scope>NUCLEOTIDE SEQUENCE [LARGE SCALE GENOMIC DNA]</scope>
</reference>
<accession>A0A2I0U940</accession>
<keyword evidence="3" id="KW-1185">Reference proteome</keyword>
<evidence type="ECO:0000313" key="3">
    <source>
        <dbReference type="Proteomes" id="UP000233556"/>
    </source>
</evidence>
<feature type="region of interest" description="Disordered" evidence="1">
    <location>
        <begin position="1"/>
        <end position="22"/>
    </location>
</feature>
<dbReference type="Proteomes" id="UP000233556">
    <property type="component" value="Unassembled WGS sequence"/>
</dbReference>
<name>A0A2I0U940_LIMLA</name>
<evidence type="ECO:0000313" key="2">
    <source>
        <dbReference type="EMBL" id="PKU42559.1"/>
    </source>
</evidence>
<reference evidence="3" key="1">
    <citation type="submission" date="2017-11" db="EMBL/GenBank/DDBJ databases">
        <authorList>
            <person name="Lima N.C."/>
            <person name="Parody-Merino A.M."/>
            <person name="Battley P.F."/>
            <person name="Fidler A.E."/>
            <person name="Prosdocimi F."/>
        </authorList>
    </citation>
    <scope>NUCLEOTIDE SEQUENCE [LARGE SCALE GENOMIC DNA]</scope>
</reference>